<evidence type="ECO:0000313" key="5">
    <source>
        <dbReference type="EMBL" id="GKV52945.1"/>
    </source>
</evidence>
<feature type="compositionally biased region" description="Polar residues" evidence="2">
    <location>
        <begin position="368"/>
        <end position="379"/>
    </location>
</feature>
<evidence type="ECO:0000259" key="3">
    <source>
        <dbReference type="PROSITE" id="PS50158"/>
    </source>
</evidence>
<evidence type="ECO:0000313" key="6">
    <source>
        <dbReference type="Proteomes" id="UP001054252"/>
    </source>
</evidence>
<feature type="region of interest" description="Disordered" evidence="2">
    <location>
        <begin position="455"/>
        <end position="508"/>
    </location>
</feature>
<dbReference type="InterPro" id="IPR012337">
    <property type="entry name" value="RNaseH-like_sf"/>
</dbReference>
<dbReference type="SUPFAM" id="SSF53098">
    <property type="entry name" value="Ribonuclease H-like"/>
    <property type="match status" value="1"/>
</dbReference>
<evidence type="ECO:0000256" key="2">
    <source>
        <dbReference type="SAM" id="MobiDB-lite"/>
    </source>
</evidence>
<dbReference type="InterPro" id="IPR025558">
    <property type="entry name" value="DUF4283"/>
</dbReference>
<dbReference type="InterPro" id="IPR044730">
    <property type="entry name" value="RNase_H-like_dom_plant"/>
</dbReference>
<dbReference type="InterPro" id="IPR036397">
    <property type="entry name" value="RNaseH_sf"/>
</dbReference>
<dbReference type="InterPro" id="IPR043502">
    <property type="entry name" value="DNA/RNA_pol_sf"/>
</dbReference>
<dbReference type="InterPro" id="IPR000477">
    <property type="entry name" value="RT_dom"/>
</dbReference>
<protein>
    <recommendedName>
        <fullName evidence="7">Reverse transcriptase domain-containing protein</fullName>
    </recommendedName>
</protein>
<reference evidence="5 6" key="1">
    <citation type="journal article" date="2021" name="Commun. Biol.">
        <title>The genome of Shorea leprosula (Dipterocarpaceae) highlights the ecological relevance of drought in aseasonal tropical rainforests.</title>
        <authorList>
            <person name="Ng K.K.S."/>
            <person name="Kobayashi M.J."/>
            <person name="Fawcett J.A."/>
            <person name="Hatakeyama M."/>
            <person name="Paape T."/>
            <person name="Ng C.H."/>
            <person name="Ang C.C."/>
            <person name="Tnah L.H."/>
            <person name="Lee C.T."/>
            <person name="Nishiyama T."/>
            <person name="Sese J."/>
            <person name="O'Brien M.J."/>
            <person name="Copetti D."/>
            <person name="Mohd Noor M.I."/>
            <person name="Ong R.C."/>
            <person name="Putra M."/>
            <person name="Sireger I.Z."/>
            <person name="Indrioko S."/>
            <person name="Kosugi Y."/>
            <person name="Izuno A."/>
            <person name="Isagi Y."/>
            <person name="Lee S.L."/>
            <person name="Shimizu K.K."/>
        </authorList>
    </citation>
    <scope>NUCLEOTIDE SEQUENCE [LARGE SCALE GENOMIC DNA]</scope>
    <source>
        <strain evidence="5">214</strain>
    </source>
</reference>
<dbReference type="Pfam" id="PF14111">
    <property type="entry name" value="DUF4283"/>
    <property type="match status" value="1"/>
</dbReference>
<dbReference type="Pfam" id="PF00078">
    <property type="entry name" value="RVT_1"/>
    <property type="match status" value="1"/>
</dbReference>
<proteinExistence type="predicted"/>
<feature type="compositionally biased region" description="Basic residues" evidence="2">
    <location>
        <begin position="393"/>
        <end position="403"/>
    </location>
</feature>
<organism evidence="5 6">
    <name type="scientific">Rubroshorea leprosula</name>
    <dbReference type="NCBI Taxonomy" id="152421"/>
    <lineage>
        <taxon>Eukaryota</taxon>
        <taxon>Viridiplantae</taxon>
        <taxon>Streptophyta</taxon>
        <taxon>Embryophyta</taxon>
        <taxon>Tracheophyta</taxon>
        <taxon>Spermatophyta</taxon>
        <taxon>Magnoliopsida</taxon>
        <taxon>eudicotyledons</taxon>
        <taxon>Gunneridae</taxon>
        <taxon>Pentapetalae</taxon>
        <taxon>rosids</taxon>
        <taxon>malvids</taxon>
        <taxon>Malvales</taxon>
        <taxon>Dipterocarpaceae</taxon>
        <taxon>Rubroshorea</taxon>
    </lineage>
</organism>
<dbReference type="PANTHER" id="PTHR31286">
    <property type="entry name" value="GLYCINE-RICH CELL WALL STRUCTURAL PROTEIN 1.8-LIKE"/>
    <property type="match status" value="1"/>
</dbReference>
<dbReference type="InterPro" id="IPR040256">
    <property type="entry name" value="At4g02000-like"/>
</dbReference>
<evidence type="ECO:0000256" key="1">
    <source>
        <dbReference type="PROSITE-ProRule" id="PRU00047"/>
    </source>
</evidence>
<dbReference type="PANTHER" id="PTHR31286:SF99">
    <property type="entry name" value="DUF4283 DOMAIN-CONTAINING PROTEIN"/>
    <property type="match status" value="1"/>
</dbReference>
<dbReference type="CDD" id="cd06222">
    <property type="entry name" value="RNase_H_like"/>
    <property type="match status" value="1"/>
</dbReference>
<dbReference type="Gene3D" id="3.30.420.10">
    <property type="entry name" value="Ribonuclease H-like superfamily/Ribonuclease H"/>
    <property type="match status" value="1"/>
</dbReference>
<keyword evidence="6" id="KW-1185">Reference proteome</keyword>
<dbReference type="Proteomes" id="UP001054252">
    <property type="component" value="Unassembled WGS sequence"/>
</dbReference>
<dbReference type="GO" id="GO:0003676">
    <property type="term" value="F:nucleic acid binding"/>
    <property type="evidence" value="ECO:0007669"/>
    <property type="project" value="InterPro"/>
</dbReference>
<dbReference type="GO" id="GO:0004523">
    <property type="term" value="F:RNA-DNA hybrid ribonuclease activity"/>
    <property type="evidence" value="ECO:0007669"/>
    <property type="project" value="InterPro"/>
</dbReference>
<dbReference type="InterPro" id="IPR026960">
    <property type="entry name" value="RVT-Znf"/>
</dbReference>
<dbReference type="InterPro" id="IPR002156">
    <property type="entry name" value="RNaseH_domain"/>
</dbReference>
<dbReference type="PROSITE" id="PS50158">
    <property type="entry name" value="ZF_CCHC"/>
    <property type="match status" value="1"/>
</dbReference>
<dbReference type="Pfam" id="PF13456">
    <property type="entry name" value="RVT_3"/>
    <property type="match status" value="1"/>
</dbReference>
<comment type="caution">
    <text evidence="5">The sequence shown here is derived from an EMBL/GenBank/DDBJ whole genome shotgun (WGS) entry which is preliminary data.</text>
</comment>
<accession>A0AAV5MT00</accession>
<keyword evidence="1" id="KW-0863">Zinc-finger</keyword>
<dbReference type="Pfam" id="PF13966">
    <property type="entry name" value="zf-RVT"/>
    <property type="match status" value="1"/>
</dbReference>
<keyword evidence="1" id="KW-0479">Metal-binding</keyword>
<evidence type="ECO:0000259" key="4">
    <source>
        <dbReference type="PROSITE" id="PS50878"/>
    </source>
</evidence>
<keyword evidence="1" id="KW-0862">Zinc</keyword>
<sequence length="1801" mass="202946">MVADGVEPSQSKVPKVRIPKSIWQRLCAPWKNAVIIKLLGKSINFRILHSRLLKEWRTEQEFEVIDVGLGYFIVRFATPEDCSRVLTGGPYKFFDHYLAVQPWEPSFHPARAKAPKTAVWVKLHGVPSMCYQEAIVLYLASKLGKPIKVDSVTLLGTREKFARVCVEVDLNQQLPSSVDLDLEDLPQILIPVEYESLHRICFHCGEFGHTEDSCHYKNPEKSIMTGNSCTRAMIELSQALKPEMAEYNMVFGPWMVQQRKPRRRSPINSRQPQLEDKSSTQQARVPSAVGPEISGKSVAVDKHGRRNGGLNSQANRFEVFAEVMEEETDLITAIHGQTVLAGESSKANEALAPMDVVSTPVTEAQTATKAQNCPEQTVSPIPPPAPSTGFVKSKTKPPKRKGKTLGPMLKDTKVSTQKPYDLPSALKKHLNHSLPKLPSIQSTTQCSLGDSVSLAVLQPSSPSPSPSSLATPQPPAQTTTPTSIHSKSVVAHSQDVSAPPSEISPLPHHVGQVHTPAIPSTTAVFPSSNSSTTALNFMRRFGFDRDRQIFSQGMAGGLWLFWCSSAVCLDILHSSPQFIHCVASQQQAACLFTFAYVQPHVIQKDSFWCQLREVASLTTENWIVMGDFNDILTVEEASPRATRGFIRTQQFRDRVSSCGLHSIDSLGCKFTWVRKQNGRVVLREKLDRALFNLKALESFPGAKVFNLPRLCSDHHPLLLCLDSSSLMRKAFKPLRFEAAWLTHVDFGQVFTNAWFAHGALIANAIKSVQEVCMQWNKEVFGDIFRRKRQLKCRLAGIQNSVHYPTSRFLQGLESDLLTEYHHALQSEELFWCQKSRVDWIASGDRNTSYYHASTMVRRNRNRISVLKVDGNWDTQASHIDYSAFQPRLSEADSTALLLPVSLEEVRSALFSMKALKSPGPDGIQPIFYQKHWEVVSDTLLSFINSALLDGHFELSLLQAHIVLIPKGDNPDVIQKFRPICLLNVAYKVLSKVIVNRLRPLLQQLIGPFQSSFLPGRSTTDNILLTQEAVHSMRRSRGRKGALVFKIDLHKAFDSVDWGFLGNVLYDFNLPTPLIRLIMFSVTSLQLSVLWNGEELPSFQPQRGLRQGDPLSPYLFIMVMEKLSHKIQSRVQSRIWRPFKLSRGGLELSHLFFANDLMLFCSATQNQVAMVMDCLREFSLESGLDINLAKSQLYASPNLQRHVAVSLSNACGIPLTSDLGVYLGVPILHGRQSKTTYKYLLEKIQSILLPDYVCTAIDRLNRNFLWGSDVANKPHLVNWHSICLPRDQGGLGIRLAKDNNRALIAKLGWQLLSHSEKPWCKAFTYKYLQHESFMSCRISSACSATWKSILKCRDVLKLGLCWRVGTGENIKFWQDTWVGDKPLLDTALIPVLEDQIDVPVSHVILQDRTWNTSVLQQLLPQPAVEQILALPLPTFGQQEDGIYWAGSHNGVFSVKSAFYLIQHQSILLHNHFGNWSWIWKLQCVEKIKLFIWLLRRGRLFTNSLRFERHFASSPLCPRCEQAQETPLHLLRDCYYSRLVWESTSFLPSDFFNLDLNAWLLQNAISTSSLEESHQRWSMLFLALLWYIWKSRNALIFEGKRYPPQTVLQQATSLALNTRLALATQILGHSRAPRWVRWYPPDLPFLKLNTDGALSHVVEKASAGGLIRDHEGRWVHGFALSIGHQSSFIAELWGCREGLRMAFDLGITHLILEMDSLLVVQMLQARKGVEGLASTLFSDILHLLDNFSEYRIQHTLREGNSAADYMAAIGQNLSQDVTLFVTPPVGISSILRRDAIGTSFLRA</sequence>
<dbReference type="Gene3D" id="3.60.10.10">
    <property type="entry name" value="Endonuclease/exonuclease/phosphatase"/>
    <property type="match status" value="1"/>
</dbReference>
<dbReference type="PROSITE" id="PS50878">
    <property type="entry name" value="RT_POL"/>
    <property type="match status" value="1"/>
</dbReference>
<feature type="region of interest" description="Disordered" evidence="2">
    <location>
        <begin position="258"/>
        <end position="311"/>
    </location>
</feature>
<feature type="region of interest" description="Disordered" evidence="2">
    <location>
        <begin position="368"/>
        <end position="417"/>
    </location>
</feature>
<dbReference type="InterPro" id="IPR001878">
    <property type="entry name" value="Znf_CCHC"/>
</dbReference>
<evidence type="ECO:0008006" key="7">
    <source>
        <dbReference type="Google" id="ProtNLM"/>
    </source>
</evidence>
<dbReference type="InterPro" id="IPR036691">
    <property type="entry name" value="Endo/exonu/phosph_ase_sf"/>
</dbReference>
<dbReference type="CDD" id="cd01650">
    <property type="entry name" value="RT_nLTR_like"/>
    <property type="match status" value="1"/>
</dbReference>
<dbReference type="EMBL" id="BPVZ01000956">
    <property type="protein sequence ID" value="GKV52945.1"/>
    <property type="molecule type" value="Genomic_DNA"/>
</dbReference>
<dbReference type="GO" id="GO:0008270">
    <property type="term" value="F:zinc ion binding"/>
    <property type="evidence" value="ECO:0007669"/>
    <property type="project" value="UniProtKB-KW"/>
</dbReference>
<feature type="domain" description="CCHC-type" evidence="3">
    <location>
        <begin position="201"/>
        <end position="214"/>
    </location>
</feature>
<name>A0AAV5MT00_9ROSI</name>
<dbReference type="SUPFAM" id="SSF56219">
    <property type="entry name" value="DNase I-like"/>
    <property type="match status" value="1"/>
</dbReference>
<gene>
    <name evidence="5" type="ORF">SLEP1_g59495</name>
</gene>
<feature type="domain" description="Reverse transcriptase" evidence="4">
    <location>
        <begin position="945"/>
        <end position="1226"/>
    </location>
</feature>
<dbReference type="SUPFAM" id="SSF56672">
    <property type="entry name" value="DNA/RNA polymerases"/>
    <property type="match status" value="1"/>
</dbReference>
<feature type="compositionally biased region" description="Low complexity" evidence="2">
    <location>
        <begin position="455"/>
        <end position="482"/>
    </location>
</feature>